<name>A0A2H1EES3_9ARCH</name>
<feature type="compositionally biased region" description="Basic and acidic residues" evidence="1">
    <location>
        <begin position="352"/>
        <end position="370"/>
    </location>
</feature>
<evidence type="ECO:0000256" key="1">
    <source>
        <dbReference type="SAM" id="MobiDB-lite"/>
    </source>
</evidence>
<gene>
    <name evidence="2" type="ORF">NSIN_20043</name>
</gene>
<dbReference type="OrthoDB" id="11910at2157"/>
<evidence type="ECO:0008006" key="4">
    <source>
        <dbReference type="Google" id="ProtNLM"/>
    </source>
</evidence>
<accession>A0A2H1EES3</accession>
<keyword evidence="3" id="KW-1185">Reference proteome</keyword>
<feature type="region of interest" description="Disordered" evidence="1">
    <location>
        <begin position="415"/>
        <end position="448"/>
    </location>
</feature>
<organism evidence="2 3">
    <name type="scientific">Nitrosotalea sinensis</name>
    <dbReference type="NCBI Taxonomy" id="1499975"/>
    <lineage>
        <taxon>Archaea</taxon>
        <taxon>Nitrososphaerota</taxon>
        <taxon>Nitrososphaeria</taxon>
        <taxon>Nitrosotaleales</taxon>
        <taxon>Nitrosotaleaceae</taxon>
        <taxon>Nitrosotalea</taxon>
    </lineage>
</organism>
<dbReference type="RefSeq" id="WP_101009109.1">
    <property type="nucleotide sequence ID" value="NZ_FRFC01000003.1"/>
</dbReference>
<feature type="compositionally biased region" description="Polar residues" evidence="1">
    <location>
        <begin position="371"/>
        <end position="384"/>
    </location>
</feature>
<evidence type="ECO:0000313" key="3">
    <source>
        <dbReference type="Proteomes" id="UP000232412"/>
    </source>
</evidence>
<proteinExistence type="predicted"/>
<feature type="compositionally biased region" description="Low complexity" evidence="1">
    <location>
        <begin position="319"/>
        <end position="336"/>
    </location>
</feature>
<dbReference type="EMBL" id="FRFC01000003">
    <property type="protein sequence ID" value="SHO43390.1"/>
    <property type="molecule type" value="Genomic_DNA"/>
</dbReference>
<feature type="compositionally biased region" description="Basic and acidic residues" evidence="1">
    <location>
        <begin position="427"/>
        <end position="448"/>
    </location>
</feature>
<feature type="compositionally biased region" description="Polar residues" evidence="1">
    <location>
        <begin position="415"/>
        <end position="426"/>
    </location>
</feature>
<protein>
    <recommendedName>
        <fullName evidence="4">DUF5667 domain-containing protein</fullName>
    </recommendedName>
</protein>
<evidence type="ECO:0000313" key="2">
    <source>
        <dbReference type="EMBL" id="SHO43390.1"/>
    </source>
</evidence>
<dbReference type="AlphaFoldDB" id="A0A2H1EES3"/>
<feature type="compositionally biased region" description="Low complexity" evidence="1">
    <location>
        <begin position="301"/>
        <end position="312"/>
    </location>
</feature>
<reference evidence="3" key="1">
    <citation type="submission" date="2016-12" db="EMBL/GenBank/DDBJ databases">
        <authorList>
            <person name="Herbold C."/>
        </authorList>
    </citation>
    <scope>NUCLEOTIDE SEQUENCE [LARGE SCALE GENOMIC DNA]</scope>
</reference>
<feature type="region of interest" description="Disordered" evidence="1">
    <location>
        <begin position="301"/>
        <end position="384"/>
    </location>
</feature>
<sequence length="448" mass="50053">MKSLSIVIATLVATLVLNGPIQSYADPQLDTLVNIATQAKNNLNIRISQISNVSTEITSLYQQGSDETDALTRATDVQNITSAKQHFLSAMNFFKQTNDKINSINATEVNDQQRVDVAKLQSEITRLTKIAETLRTISITNHAGFDFTPFDASIQQAKQALDAGKIDEASKSIDAANQLIVNAHHALSEIAQERTTDRAKDFTEKQIERFDKINELNTTQNYSPLVSNTTVSTTNNNQTSIPENTNEMIAKLRKLVSEGNVDEALKIIKSLDKYQNDTTTQNNENTEQKYQTITVLNNTNSSSNLQSATQSNVPGGLTNVTNSIENSSNNISNQTNENDKINRNSYNNDTSEINKNKKIEKTEHQTRFDTNEQNNTDSNLTSSNFTSIHDIQTNSSNNRQIHEDHIINRTTLQETPHGNVDSQQHNSVHERNNNSEQRGKPTHEKNDH</sequence>
<dbReference type="Proteomes" id="UP000232412">
    <property type="component" value="Unassembled WGS sequence"/>
</dbReference>